<comment type="similarity">
    <text evidence="5">Belongs to the peptidase M42 family.</text>
</comment>
<dbReference type="EMBL" id="PYNS01000033">
    <property type="protein sequence ID" value="PSV07529.1"/>
    <property type="molecule type" value="Genomic_DNA"/>
</dbReference>
<keyword evidence="4" id="KW-0862">Zinc</keyword>
<dbReference type="InterPro" id="IPR011650">
    <property type="entry name" value="Peptidase_M20_dimer"/>
</dbReference>
<organism evidence="9 10">
    <name type="scientific">Photobacterium leiognathi subsp. mandapamensis</name>
    <name type="common">Photobacterium mandapamensis</name>
    <dbReference type="NCBI Taxonomy" id="48408"/>
    <lineage>
        <taxon>Bacteria</taxon>
        <taxon>Pseudomonadati</taxon>
        <taxon>Pseudomonadota</taxon>
        <taxon>Gammaproteobacteria</taxon>
        <taxon>Vibrionales</taxon>
        <taxon>Vibrionaceae</taxon>
        <taxon>Photobacterium</taxon>
    </lineage>
</organism>
<reference evidence="9 10" key="1">
    <citation type="submission" date="2018-03" db="EMBL/GenBank/DDBJ databases">
        <title>Whole genome sequencing of Histamine producing bacteria.</title>
        <authorList>
            <person name="Butler K."/>
        </authorList>
    </citation>
    <scope>NUCLEOTIDE SEQUENCE [LARGE SCALE GENOMIC DNA]</scope>
    <source>
        <strain evidence="9 10">Res.4.1</strain>
    </source>
</reference>
<feature type="binding site" evidence="7">
    <location>
        <position position="106"/>
    </location>
    <ligand>
        <name>Zn(2+)</name>
        <dbReference type="ChEBI" id="CHEBI:29105"/>
        <label>1</label>
    </ligand>
</feature>
<dbReference type="Pfam" id="PF01546">
    <property type="entry name" value="Peptidase_M20"/>
    <property type="match status" value="1"/>
</dbReference>
<dbReference type="AlphaFoldDB" id="A0A2T3KQ13"/>
<dbReference type="NCBIfam" id="TIGR01883">
    <property type="entry name" value="PepT-like"/>
    <property type="match status" value="1"/>
</dbReference>
<evidence type="ECO:0000313" key="9">
    <source>
        <dbReference type="EMBL" id="PSV07529.1"/>
    </source>
</evidence>
<keyword evidence="3" id="KW-0378">Hydrolase</keyword>
<dbReference type="InterPro" id="IPR010162">
    <property type="entry name" value="PepT-like"/>
</dbReference>
<comment type="cofactor">
    <cofactor evidence="1">
        <name>Zn(2+)</name>
        <dbReference type="ChEBI" id="CHEBI:29105"/>
    </cofactor>
</comment>
<evidence type="ECO:0000256" key="4">
    <source>
        <dbReference type="ARBA" id="ARBA00022833"/>
    </source>
</evidence>
<protein>
    <submittedName>
        <fullName evidence="9">Peptidase M20</fullName>
    </submittedName>
</protein>
<dbReference type="InterPro" id="IPR036264">
    <property type="entry name" value="Bact_exopeptidase_dim_dom"/>
</dbReference>
<dbReference type="Gene3D" id="3.40.630.10">
    <property type="entry name" value="Zn peptidases"/>
    <property type="match status" value="1"/>
</dbReference>
<feature type="binding site" evidence="7">
    <location>
        <position position="163"/>
    </location>
    <ligand>
        <name>Zn(2+)</name>
        <dbReference type="ChEBI" id="CHEBI:29105"/>
        <label>1</label>
    </ligand>
</feature>
<dbReference type="GO" id="GO:0004177">
    <property type="term" value="F:aminopeptidase activity"/>
    <property type="evidence" value="ECO:0007669"/>
    <property type="project" value="UniProtKB-UniRule"/>
</dbReference>
<evidence type="ECO:0000259" key="8">
    <source>
        <dbReference type="Pfam" id="PF07687"/>
    </source>
</evidence>
<evidence type="ECO:0000256" key="3">
    <source>
        <dbReference type="ARBA" id="ARBA00022801"/>
    </source>
</evidence>
<dbReference type="Proteomes" id="UP000240530">
    <property type="component" value="Unassembled WGS sequence"/>
</dbReference>
<dbReference type="InterPro" id="IPR002933">
    <property type="entry name" value="Peptidase_M20"/>
</dbReference>
<evidence type="ECO:0000256" key="2">
    <source>
        <dbReference type="ARBA" id="ARBA00022723"/>
    </source>
</evidence>
<dbReference type="PIRSF" id="PIRSF001123">
    <property type="entry name" value="PepA_GA"/>
    <property type="match status" value="1"/>
</dbReference>
<dbReference type="PANTHER" id="PTHR42994">
    <property type="entry name" value="PEPTIDASE T"/>
    <property type="match status" value="1"/>
</dbReference>
<dbReference type="GO" id="GO:0046872">
    <property type="term" value="F:metal ion binding"/>
    <property type="evidence" value="ECO:0007669"/>
    <property type="project" value="UniProtKB-UniRule"/>
</dbReference>
<name>A0A2T3KQ13_PHOLD</name>
<evidence type="ECO:0000256" key="1">
    <source>
        <dbReference type="ARBA" id="ARBA00001947"/>
    </source>
</evidence>
<evidence type="ECO:0000256" key="6">
    <source>
        <dbReference type="PIRSR" id="PIRSR001123-1"/>
    </source>
</evidence>
<dbReference type="InterPro" id="IPR008007">
    <property type="entry name" value="Peptidase_M42"/>
</dbReference>
<comment type="cofactor">
    <cofactor evidence="7">
        <name>a divalent metal cation</name>
        <dbReference type="ChEBI" id="CHEBI:60240"/>
    </cofactor>
    <text evidence="7">Binds 2 divalent metal cations per subunit.</text>
</comment>
<accession>A0A2T3KQ13</accession>
<gene>
    <name evidence="9" type="ORF">C0W93_19570</name>
</gene>
<evidence type="ECO:0000313" key="10">
    <source>
        <dbReference type="Proteomes" id="UP000240530"/>
    </source>
</evidence>
<feature type="binding site" evidence="7">
    <location>
        <position position="106"/>
    </location>
    <ligand>
        <name>Zn(2+)</name>
        <dbReference type="ChEBI" id="CHEBI:29105"/>
        <label>2</label>
    </ligand>
</feature>
<evidence type="ECO:0000256" key="5">
    <source>
        <dbReference type="PIRNR" id="PIRNR001123"/>
    </source>
</evidence>
<feature type="binding site" evidence="7">
    <location>
        <position position="140"/>
    </location>
    <ligand>
        <name>Zn(2+)</name>
        <dbReference type="ChEBI" id="CHEBI:29105"/>
        <label>2</label>
    </ligand>
</feature>
<proteinExistence type="inferred from homology"/>
<keyword evidence="2 7" id="KW-0479">Metal-binding</keyword>
<dbReference type="RefSeq" id="WP_107186097.1">
    <property type="nucleotide sequence ID" value="NZ_CP131574.1"/>
</dbReference>
<comment type="caution">
    <text evidence="9">The sequence shown here is derived from an EMBL/GenBank/DDBJ whole genome shotgun (WGS) entry which is preliminary data.</text>
</comment>
<dbReference type="SUPFAM" id="SSF53187">
    <property type="entry name" value="Zn-dependent exopeptidases"/>
    <property type="match status" value="1"/>
</dbReference>
<feature type="active site" description="Proton acceptor" evidence="6">
    <location>
        <position position="139"/>
    </location>
</feature>
<feature type="domain" description="Peptidase M20 dimerisation" evidence="8">
    <location>
        <begin position="177"/>
        <end position="272"/>
    </location>
</feature>
<dbReference type="Pfam" id="PF07687">
    <property type="entry name" value="M20_dimer"/>
    <property type="match status" value="1"/>
</dbReference>
<dbReference type="PANTHER" id="PTHR42994:SF2">
    <property type="entry name" value="PEPTIDASE"/>
    <property type="match status" value="1"/>
</dbReference>
<evidence type="ECO:0000256" key="7">
    <source>
        <dbReference type="PIRSR" id="PIRSR001123-2"/>
    </source>
</evidence>
<dbReference type="Gene3D" id="3.30.70.360">
    <property type="match status" value="1"/>
</dbReference>
<sequence length="369" mass="39640">MITINQDRLISHFIDLVKIDSESRNEKAIAETLAEQLGALGFNVAKLPVPEAISNGFNIYAKLEGKLEDSIVLSCHMDTVTPGNNIEPIIEDGVIRSKGDTILGGDDKSGIAAIMEAVRTIQEQNQEHKTIELAFTVHEEGGLQGSKHFDMSYITADKAIVLDTGGAIGAIVTSAPGQQSLKVTIKGKPAHAGLAPEEGINALTVASDAIMNMKLSRIDNETTANIGIVSGGQATNIVMPELYLAAEARSLNDDKLAVQVEHMIDTFNQAAQKHGANIDIQSTRSYNAFTVADSDPHVVDIMASFTQMGLTPFTKSTGGGSDANIFNEKGLKTVNLSTGMSKVHTTEEFITIEDMTKITEFLYTYLTKK</sequence>
<dbReference type="SUPFAM" id="SSF55031">
    <property type="entry name" value="Bacterial exopeptidase dimerisation domain"/>
    <property type="match status" value="1"/>
</dbReference>